<keyword evidence="2" id="KW-1185">Reference proteome</keyword>
<comment type="caution">
    <text evidence="1">The sequence shown here is derived from an EMBL/GenBank/DDBJ whole genome shotgun (WGS) entry which is preliminary data.</text>
</comment>
<dbReference type="Pfam" id="PF03663">
    <property type="entry name" value="Glyco_hydro_76"/>
    <property type="match status" value="1"/>
</dbReference>
<dbReference type="OrthoDB" id="9984024at2759"/>
<evidence type="ECO:0000313" key="1">
    <source>
        <dbReference type="EMBL" id="KAG7666452.1"/>
    </source>
</evidence>
<dbReference type="Proteomes" id="UP000694255">
    <property type="component" value="Unassembled WGS sequence"/>
</dbReference>
<accession>A0A8J5UVD8</accession>
<evidence type="ECO:0008006" key="3">
    <source>
        <dbReference type="Google" id="ProtNLM"/>
    </source>
</evidence>
<dbReference type="GeneID" id="73466817"/>
<dbReference type="AlphaFoldDB" id="A0A8J5UVD8"/>
<dbReference type="EMBL" id="JAGSYN010000001">
    <property type="protein sequence ID" value="KAG7666452.1"/>
    <property type="molecule type" value="Genomic_DNA"/>
</dbReference>
<protein>
    <recommendedName>
        <fullName evidence="3">Six-hairpin glycosidase</fullName>
    </recommendedName>
</protein>
<name>A0A8J5UVD8_9ASCO</name>
<reference evidence="1 2" key="1">
    <citation type="journal article" date="2021" name="DNA Res.">
        <title>Genome analysis of Candida subhashii reveals its hybrid nature and dual mitochondrial genome conformations.</title>
        <authorList>
            <person name="Mixao V."/>
            <person name="Hegedusova E."/>
            <person name="Saus E."/>
            <person name="Pryszcz L.P."/>
            <person name="Cillingova A."/>
            <person name="Nosek J."/>
            <person name="Gabaldon T."/>
        </authorList>
    </citation>
    <scope>NUCLEOTIDE SEQUENCE [LARGE SCALE GENOMIC DNA]</scope>
    <source>
        <strain evidence="1 2">CBS 10753</strain>
    </source>
</reference>
<gene>
    <name evidence="1" type="ORF">J8A68_000016</name>
</gene>
<evidence type="ECO:0000313" key="2">
    <source>
        <dbReference type="Proteomes" id="UP000694255"/>
    </source>
</evidence>
<organism evidence="1 2">
    <name type="scientific">[Candida] subhashii</name>
    <dbReference type="NCBI Taxonomy" id="561895"/>
    <lineage>
        <taxon>Eukaryota</taxon>
        <taxon>Fungi</taxon>
        <taxon>Dikarya</taxon>
        <taxon>Ascomycota</taxon>
        <taxon>Saccharomycotina</taxon>
        <taxon>Pichiomycetes</taxon>
        <taxon>Debaryomycetaceae</taxon>
        <taxon>Spathaspora</taxon>
    </lineage>
</organism>
<dbReference type="PANTHER" id="PTHR47791:SF3">
    <property type="entry name" value="MEIOTICALLY UP-REGULATED GENE 191 PROTEIN"/>
    <property type="match status" value="1"/>
</dbReference>
<dbReference type="InterPro" id="IPR053169">
    <property type="entry name" value="MUG_Protein"/>
</dbReference>
<dbReference type="PANTHER" id="PTHR47791">
    <property type="entry name" value="MEIOTICALLY UP-REGULATED GENE 191 PROTEIN"/>
    <property type="match status" value="1"/>
</dbReference>
<dbReference type="RefSeq" id="XP_049266680.1">
    <property type="nucleotide sequence ID" value="XM_049404713.1"/>
</dbReference>
<dbReference type="InterPro" id="IPR005198">
    <property type="entry name" value="Glyco_hydro_76"/>
</dbReference>
<sequence>MTFPHLSDPNIEGYQTVRKFWIEYYNPQQQTFISKRKCNGTYDDHKFVIWSIAVAVQSIIDGARLFPELHPMIDPAVMIFQKYKNRRIKGYSAAENPNGDDMDIYYDDDAQVASCMITAYEVTGNRKYMDQAYELVEFLMTGWNNDPKARTKGGMCWHIKNHYLNACTTAEVAKCCLQISKYIPSRSREYIDFAGKCIDWQIGVLQDPEDKLIMDGVQDTEVDVNRMKWTYNLGTTLSAAAQLYAITRNPKWKRIADELATAGIDSNVFFYDRDYEHSKRYWRDGSYFVQLLIEGLADYLLYVGSEVSPDLRTRIHDEVKKHLIMFYEFMKDPKTGLYIQSFEPHHTYREIYDTKYMKYFEGKKSWELKSEDRDDDTGEAQMCLMGCGAAARVFFQGARIVPKIDPYNDLH</sequence>
<proteinExistence type="predicted"/>